<dbReference type="EMBL" id="JWZT01004467">
    <property type="protein sequence ID" value="KII64072.1"/>
    <property type="molecule type" value="Genomic_DNA"/>
</dbReference>
<reference evidence="1 2" key="1">
    <citation type="journal article" date="2014" name="Genome Biol. Evol.">
        <title>The genome of the myxosporean Thelohanellus kitauei shows adaptations to nutrient acquisition within its fish host.</title>
        <authorList>
            <person name="Yang Y."/>
            <person name="Xiong J."/>
            <person name="Zhou Z."/>
            <person name="Huo F."/>
            <person name="Miao W."/>
            <person name="Ran C."/>
            <person name="Liu Y."/>
            <person name="Zhang J."/>
            <person name="Feng J."/>
            <person name="Wang M."/>
            <person name="Wang M."/>
            <person name="Wang L."/>
            <person name="Yao B."/>
        </authorList>
    </citation>
    <scope>NUCLEOTIDE SEQUENCE [LARGE SCALE GENOMIC DNA]</scope>
    <source>
        <strain evidence="1">Wuqing</strain>
    </source>
</reference>
<gene>
    <name evidence="1" type="ORF">RF11_03524</name>
</gene>
<accession>A0A0C2MQX2</accession>
<evidence type="ECO:0000313" key="2">
    <source>
        <dbReference type="Proteomes" id="UP000031668"/>
    </source>
</evidence>
<evidence type="ECO:0000313" key="1">
    <source>
        <dbReference type="EMBL" id="KII64072.1"/>
    </source>
</evidence>
<dbReference type="Proteomes" id="UP000031668">
    <property type="component" value="Unassembled WGS sequence"/>
</dbReference>
<name>A0A0C2MQX2_THEKT</name>
<proteinExistence type="predicted"/>
<comment type="caution">
    <text evidence="1">The sequence shown here is derived from an EMBL/GenBank/DDBJ whole genome shotgun (WGS) entry which is preliminary data.</text>
</comment>
<dbReference type="AlphaFoldDB" id="A0A0C2MQX2"/>
<keyword evidence="2" id="KW-1185">Reference proteome</keyword>
<organism evidence="1 2">
    <name type="scientific">Thelohanellus kitauei</name>
    <name type="common">Myxosporean</name>
    <dbReference type="NCBI Taxonomy" id="669202"/>
    <lineage>
        <taxon>Eukaryota</taxon>
        <taxon>Metazoa</taxon>
        <taxon>Cnidaria</taxon>
        <taxon>Myxozoa</taxon>
        <taxon>Myxosporea</taxon>
        <taxon>Bivalvulida</taxon>
        <taxon>Platysporina</taxon>
        <taxon>Myxobolidae</taxon>
        <taxon>Thelohanellus</taxon>
    </lineage>
</organism>
<protein>
    <submittedName>
        <fullName evidence="1">Uncharacterized protein</fullName>
    </submittedName>
</protein>
<sequence>MHISWVSCALRVTEFPDRLLKSALKNLESRKLQSNLTLVKVNDYLNKRMAHLSRSKDDLLSSHKGRNLFNTTIRSNLTQMSLNCKFATVYTPLHMAKLNSLSHHEHAIWNLDAQWLPF</sequence>